<organism evidence="1 2">
    <name type="scientific">Pseudonocardia humida</name>
    <dbReference type="NCBI Taxonomy" id="2800819"/>
    <lineage>
        <taxon>Bacteria</taxon>
        <taxon>Bacillati</taxon>
        <taxon>Actinomycetota</taxon>
        <taxon>Actinomycetes</taxon>
        <taxon>Pseudonocardiales</taxon>
        <taxon>Pseudonocardiaceae</taxon>
        <taxon>Pseudonocardia</taxon>
    </lineage>
</organism>
<dbReference type="Pfam" id="PF04343">
    <property type="entry name" value="DUF488"/>
    <property type="match status" value="1"/>
</dbReference>
<gene>
    <name evidence="1" type="ORF">KDL28_36265</name>
</gene>
<evidence type="ECO:0000313" key="1">
    <source>
        <dbReference type="EMBL" id="MCO1660522.1"/>
    </source>
</evidence>
<protein>
    <submittedName>
        <fullName evidence="1">DUF488 domain-containing protein</fullName>
    </submittedName>
</protein>
<dbReference type="EMBL" id="JAGSOV010000084">
    <property type="protein sequence ID" value="MCO1660522.1"/>
    <property type="molecule type" value="Genomic_DNA"/>
</dbReference>
<dbReference type="PANTHER" id="PTHR39337">
    <property type="entry name" value="BLR5642 PROTEIN"/>
    <property type="match status" value="1"/>
</dbReference>
<evidence type="ECO:0000313" key="2">
    <source>
        <dbReference type="Proteomes" id="UP001165283"/>
    </source>
</evidence>
<comment type="caution">
    <text evidence="1">The sequence shown here is derived from an EMBL/GenBank/DDBJ whole genome shotgun (WGS) entry which is preliminary data.</text>
</comment>
<reference evidence="1" key="1">
    <citation type="submission" date="2021-04" db="EMBL/GenBank/DDBJ databases">
        <title>Pseudonocardia sp. nov., isolated from sandy soil of mangrove forest.</title>
        <authorList>
            <person name="Zan Z."/>
            <person name="Huang R."/>
            <person name="Liu W."/>
        </authorList>
    </citation>
    <scope>NUCLEOTIDE SEQUENCE</scope>
    <source>
        <strain evidence="1">S2-4</strain>
    </source>
</reference>
<accession>A0ABT1ABW1</accession>
<dbReference type="PANTHER" id="PTHR39337:SF1">
    <property type="entry name" value="BLR5642 PROTEIN"/>
    <property type="match status" value="1"/>
</dbReference>
<sequence length="167" mass="17814">MPRRRPRLVRSSSIATSHQRSECRASREGWTDQWLPVVAGVVGAVVGPWSTAAAVGDVVAWEGGHDARVLDERSPALLTVGYEGRSVDDVVAGLVAQEVSLLIDVRLTPLSRKRGLSKRGLTEHLAAAGIEYLHLRALGNPVDNRDGLPVASIKVVCDQPADGQGLV</sequence>
<name>A0ABT1ABW1_9PSEU</name>
<dbReference type="InterPro" id="IPR007438">
    <property type="entry name" value="DUF488"/>
</dbReference>
<keyword evidence="2" id="KW-1185">Reference proteome</keyword>
<proteinExistence type="predicted"/>
<dbReference type="Proteomes" id="UP001165283">
    <property type="component" value="Unassembled WGS sequence"/>
</dbReference>